<dbReference type="AlphaFoldDB" id="A0A2N3YLF9"/>
<evidence type="ECO:0000259" key="1">
    <source>
        <dbReference type="Pfam" id="PF11716"/>
    </source>
</evidence>
<proteinExistence type="predicted"/>
<evidence type="ECO:0000313" key="3">
    <source>
        <dbReference type="Proteomes" id="UP000233781"/>
    </source>
</evidence>
<dbReference type="NCBIfam" id="TIGR03083">
    <property type="entry name" value="maleylpyruvate isomerase family mycothiol-dependent enzyme"/>
    <property type="match status" value="1"/>
</dbReference>
<comment type="caution">
    <text evidence="2">The sequence shown here is derived from an EMBL/GenBank/DDBJ whole genome shotgun (WGS) entry which is preliminary data.</text>
</comment>
<name>A0A2N3YLF9_9MICO</name>
<keyword evidence="3" id="KW-1185">Reference proteome</keyword>
<dbReference type="Gene3D" id="1.20.120.450">
    <property type="entry name" value="dinb family like domain"/>
    <property type="match status" value="1"/>
</dbReference>
<dbReference type="InterPro" id="IPR034660">
    <property type="entry name" value="DinB/YfiT-like"/>
</dbReference>
<feature type="domain" description="Mycothiol-dependent maleylpyruvate isomerase metal-binding" evidence="1">
    <location>
        <begin position="17"/>
        <end position="155"/>
    </location>
</feature>
<dbReference type="Pfam" id="PF11716">
    <property type="entry name" value="MDMPI_N"/>
    <property type="match status" value="1"/>
</dbReference>
<reference evidence="2 3" key="1">
    <citation type="submission" date="2017-12" db="EMBL/GenBank/DDBJ databases">
        <title>Sequencing the genomes of 1000 Actinobacteria strains.</title>
        <authorList>
            <person name="Klenk H.-P."/>
        </authorList>
    </citation>
    <scope>NUCLEOTIDE SEQUENCE [LARGE SCALE GENOMIC DNA]</scope>
    <source>
        <strain evidence="2 3">DSM 12806</strain>
    </source>
</reference>
<protein>
    <submittedName>
        <fullName evidence="2">Uncharacterized protein (TIGR03083 family)</fullName>
    </submittedName>
</protein>
<dbReference type="InterPro" id="IPR017517">
    <property type="entry name" value="Maleyloyr_isom"/>
</dbReference>
<dbReference type="SUPFAM" id="SSF109854">
    <property type="entry name" value="DinB/YfiT-like putative metalloenzymes"/>
    <property type="match status" value="1"/>
</dbReference>
<sequence>MDARTSPRAWFDAVSGTVVEVVAGVPDDAWSGPGLGEWTVRELVAHLSRAWSTVRDYLAEPEPAVGTPVLTAAQYLTEGLTLPGVHEQVAQRARGDVAALGDAPAAALRDLALSTAGLVAATADERLVLTRFGALRFDEYLRTRAFELTVHGLDLTRAVGLPTPAALTDAAVPALALLAETAGERASSVVLLESLAGRRALPDGYTLLS</sequence>
<dbReference type="GO" id="GO:0046872">
    <property type="term" value="F:metal ion binding"/>
    <property type="evidence" value="ECO:0007669"/>
    <property type="project" value="InterPro"/>
</dbReference>
<dbReference type="RefSeq" id="WP_101396072.1">
    <property type="nucleotide sequence ID" value="NZ_PJNE01000001.1"/>
</dbReference>
<dbReference type="Proteomes" id="UP000233781">
    <property type="component" value="Unassembled WGS sequence"/>
</dbReference>
<gene>
    <name evidence="2" type="ORF">ATL31_2535</name>
</gene>
<dbReference type="EMBL" id="PJNE01000001">
    <property type="protein sequence ID" value="PKW27684.1"/>
    <property type="molecule type" value="Genomic_DNA"/>
</dbReference>
<dbReference type="OrthoDB" id="3292744at2"/>
<accession>A0A2N3YLF9</accession>
<evidence type="ECO:0000313" key="2">
    <source>
        <dbReference type="EMBL" id="PKW27684.1"/>
    </source>
</evidence>
<organism evidence="2 3">
    <name type="scientific">Phycicoccus duodecadis</name>
    <dbReference type="NCBI Taxonomy" id="173053"/>
    <lineage>
        <taxon>Bacteria</taxon>
        <taxon>Bacillati</taxon>
        <taxon>Actinomycetota</taxon>
        <taxon>Actinomycetes</taxon>
        <taxon>Micrococcales</taxon>
        <taxon>Intrasporangiaceae</taxon>
        <taxon>Phycicoccus</taxon>
    </lineage>
</organism>
<dbReference type="InterPro" id="IPR024344">
    <property type="entry name" value="MDMPI_metal-binding"/>
</dbReference>